<dbReference type="WBParaSite" id="L893_g3442.t1">
    <property type="protein sequence ID" value="L893_g3442.t1"/>
    <property type="gene ID" value="L893_g3442"/>
</dbReference>
<dbReference type="Proteomes" id="UP000095287">
    <property type="component" value="Unplaced"/>
</dbReference>
<feature type="compositionally biased region" description="Basic and acidic residues" evidence="1">
    <location>
        <begin position="10"/>
        <end position="21"/>
    </location>
</feature>
<feature type="compositionally biased region" description="Pro residues" evidence="1">
    <location>
        <begin position="35"/>
        <end position="46"/>
    </location>
</feature>
<name>A0A1I8A9F4_9BILA</name>
<evidence type="ECO:0000313" key="3">
    <source>
        <dbReference type="WBParaSite" id="L893_g3442.t1"/>
    </source>
</evidence>
<dbReference type="AlphaFoldDB" id="A0A1I8A9F4"/>
<sequence length="163" mass="18350">MSSPKTRAQLNKDARYLNEHRLVRRRPNRAESWRPLPPPRTNPLPREPLSAPCGGTVFPRGWKAGGLMSRRKRITAFSIDRRPPARRRFGVCCVVVAIRPSGSPLVRVNSPKPCSSPKLQMRRESEEALICLKAWTNGSKRRATWGVELMTPGSRNDGLCASR</sequence>
<evidence type="ECO:0000313" key="2">
    <source>
        <dbReference type="Proteomes" id="UP000095287"/>
    </source>
</evidence>
<keyword evidence="2" id="KW-1185">Reference proteome</keyword>
<protein>
    <submittedName>
        <fullName evidence="3">Uncharacterized protein</fullName>
    </submittedName>
</protein>
<feature type="region of interest" description="Disordered" evidence="1">
    <location>
        <begin position="1"/>
        <end position="50"/>
    </location>
</feature>
<accession>A0A1I8A9F4</accession>
<proteinExistence type="predicted"/>
<evidence type="ECO:0000256" key="1">
    <source>
        <dbReference type="SAM" id="MobiDB-lite"/>
    </source>
</evidence>
<organism evidence="2 3">
    <name type="scientific">Steinernema glaseri</name>
    <dbReference type="NCBI Taxonomy" id="37863"/>
    <lineage>
        <taxon>Eukaryota</taxon>
        <taxon>Metazoa</taxon>
        <taxon>Ecdysozoa</taxon>
        <taxon>Nematoda</taxon>
        <taxon>Chromadorea</taxon>
        <taxon>Rhabditida</taxon>
        <taxon>Tylenchina</taxon>
        <taxon>Panagrolaimomorpha</taxon>
        <taxon>Strongyloidoidea</taxon>
        <taxon>Steinernematidae</taxon>
        <taxon>Steinernema</taxon>
    </lineage>
</organism>
<reference evidence="3" key="1">
    <citation type="submission" date="2016-11" db="UniProtKB">
        <authorList>
            <consortium name="WormBaseParasite"/>
        </authorList>
    </citation>
    <scope>IDENTIFICATION</scope>
</reference>